<feature type="signal peptide" evidence="1">
    <location>
        <begin position="1"/>
        <end position="23"/>
    </location>
</feature>
<organism evidence="3 4">
    <name type="scientific">Selenomonas montiformis</name>
    <dbReference type="NCBI Taxonomy" id="2652285"/>
    <lineage>
        <taxon>Bacteria</taxon>
        <taxon>Bacillati</taxon>
        <taxon>Bacillota</taxon>
        <taxon>Negativicutes</taxon>
        <taxon>Selenomonadales</taxon>
        <taxon>Selenomonadaceae</taxon>
        <taxon>Selenomonas</taxon>
    </lineage>
</organism>
<evidence type="ECO:0000256" key="1">
    <source>
        <dbReference type="SAM" id="SignalP"/>
    </source>
</evidence>
<dbReference type="EMBL" id="VUNL01000001">
    <property type="protein sequence ID" value="MSV23765.1"/>
    <property type="molecule type" value="Genomic_DNA"/>
</dbReference>
<dbReference type="InterPro" id="IPR001119">
    <property type="entry name" value="SLH_dom"/>
</dbReference>
<dbReference type="InterPro" id="IPR051465">
    <property type="entry name" value="Cell_Envelope_Struct_Comp"/>
</dbReference>
<dbReference type="Pfam" id="PF00395">
    <property type="entry name" value="SLH"/>
    <property type="match status" value="1"/>
</dbReference>
<evidence type="ECO:0000313" key="4">
    <source>
        <dbReference type="Proteomes" id="UP000430222"/>
    </source>
</evidence>
<dbReference type="PANTHER" id="PTHR43308:SF1">
    <property type="entry name" value="OUTER MEMBRANE PROTEIN ALPHA"/>
    <property type="match status" value="1"/>
</dbReference>
<feature type="domain" description="SLH" evidence="2">
    <location>
        <begin position="24"/>
        <end position="87"/>
    </location>
</feature>
<protein>
    <submittedName>
        <fullName evidence="3">S-layer homology domain-containing protein</fullName>
    </submittedName>
</protein>
<dbReference type="AlphaFoldDB" id="A0A6I2UTR6"/>
<feature type="chain" id="PRO_5026302377" evidence="1">
    <location>
        <begin position="24"/>
        <end position="512"/>
    </location>
</feature>
<dbReference type="PANTHER" id="PTHR43308">
    <property type="entry name" value="OUTER MEMBRANE PROTEIN ALPHA-RELATED"/>
    <property type="match status" value="1"/>
</dbReference>
<evidence type="ECO:0000313" key="3">
    <source>
        <dbReference type="EMBL" id="MSV23765.1"/>
    </source>
</evidence>
<accession>A0A6I2UTR6</accession>
<dbReference type="Proteomes" id="UP000430222">
    <property type="component" value="Unassembled WGS sequence"/>
</dbReference>
<reference evidence="3 4" key="1">
    <citation type="submission" date="2019-08" db="EMBL/GenBank/DDBJ databases">
        <title>In-depth cultivation of the pig gut microbiome towards novel bacterial diversity and tailored functional studies.</title>
        <authorList>
            <person name="Wylensek D."/>
            <person name="Hitch T.C.A."/>
            <person name="Clavel T."/>
        </authorList>
    </citation>
    <scope>NUCLEOTIDE SEQUENCE [LARGE SCALE GENOMIC DNA]</scope>
    <source>
        <strain evidence="4">WCA-380-WT-3B3</strain>
    </source>
</reference>
<keyword evidence="1" id="KW-0732">Signal</keyword>
<dbReference type="PROSITE" id="PS51272">
    <property type="entry name" value="SLH"/>
    <property type="match status" value="1"/>
</dbReference>
<evidence type="ECO:0000259" key="2">
    <source>
        <dbReference type="PROSITE" id="PS51272"/>
    </source>
</evidence>
<sequence>MNKKAMTAAVLAALSVPAATGYAAQNPFKDLPEGHWAYDAVTMLARDGVIEGYGDGTFRGDRGLNRYEMAELVSKAMEKYATARPADRGAIKKLKREFASELSDIDDRLTAVESDVKDLKKTQPSFKWFGDARARYYQNKKSDAVKGYRYGADSEYNQYKTRGQSEIRLRLGFYGEPTEHLSVTGQLKAESSNIARRDYDNGQKWNHFNGYDNDNNSWNKLGVNRLQLDWHAKNQVTVSVGRNELKLGQGLIYWENPLDSVLVRKDFGNKASILIGAGDTSPSTGADNRSHSGYAQLADLSLKVSPAVTFTATYFHSNSDDTESYAMYSGAATWDGGAHWWKDKYYASRIQRNFRQFAYGVHAQMSPKWSLTAEGIHNSAQVHPAIDGDYDPSATYEHGETEPNKGRNGFWTRLSYGKMDWHKANTWQVYGEYMALGGLAVDSSAWTHHLNVAGGNGYGGAGVRGWGLGVNYMLASNVNFEGVFYKLKPYDSNQAGFSDYKDTAFGAISYSF</sequence>
<dbReference type="RefSeq" id="WP_154619509.1">
    <property type="nucleotide sequence ID" value="NZ_VUNL01000001.1"/>
</dbReference>
<keyword evidence="4" id="KW-1185">Reference proteome</keyword>
<name>A0A6I2UTR6_9FIRM</name>
<gene>
    <name evidence="3" type="ORF">FYJ78_00860</name>
</gene>
<comment type="caution">
    <text evidence="3">The sequence shown here is derived from an EMBL/GenBank/DDBJ whole genome shotgun (WGS) entry which is preliminary data.</text>
</comment>
<proteinExistence type="predicted"/>